<accession>A0A9P8NWN2</accession>
<reference evidence="1" key="1">
    <citation type="journal article" date="2021" name="Open Biol.">
        <title>Shared evolutionary footprints suggest mitochondrial oxidative damage underlies multiple complex I losses in fungi.</title>
        <authorList>
            <person name="Schikora-Tamarit M.A."/>
            <person name="Marcet-Houben M."/>
            <person name="Nosek J."/>
            <person name="Gabaldon T."/>
        </authorList>
    </citation>
    <scope>NUCLEOTIDE SEQUENCE</scope>
    <source>
        <strain evidence="1">CBS6075</strain>
    </source>
</reference>
<reference evidence="1" key="2">
    <citation type="submission" date="2021-01" db="EMBL/GenBank/DDBJ databases">
        <authorList>
            <person name="Schikora-Tamarit M.A."/>
        </authorList>
    </citation>
    <scope>NUCLEOTIDE SEQUENCE</scope>
    <source>
        <strain evidence="1">CBS6075</strain>
    </source>
</reference>
<protein>
    <submittedName>
        <fullName evidence="1">Uncharacterized protein</fullName>
    </submittedName>
</protein>
<name>A0A9P8NWN2_9ASCO</name>
<keyword evidence="2" id="KW-1185">Reference proteome</keyword>
<dbReference type="Proteomes" id="UP000769157">
    <property type="component" value="Unassembled WGS sequence"/>
</dbReference>
<sequence>MGQDLRGKHRDVVASVGLSSNVEVVFQQVWELLVEQFEECIHILTGCNGVGHRLGGVRESDIDWLVKEHNGCVGVPRVLVVDWLEVWTDGGGSQFEEQTGQGRTTWTSVKPENHWVVLRIVSGLKGPVEKVLVFIFHIQVSRILLGVVDSQVTRVGFLDSQLVIGQFVVLNVSVPESGWLLGDLETRFRLDCHALDSIRELHFHFSPQFLHLGSQTFGGLAKSLRNSVKERFPLVQKLLGNGEVQLQRLLSQGVSIDGKSLAVSNAQTHQSQKWQ</sequence>
<organism evidence="1 2">
    <name type="scientific">Ogataea philodendri</name>
    <dbReference type="NCBI Taxonomy" id="1378263"/>
    <lineage>
        <taxon>Eukaryota</taxon>
        <taxon>Fungi</taxon>
        <taxon>Dikarya</taxon>
        <taxon>Ascomycota</taxon>
        <taxon>Saccharomycotina</taxon>
        <taxon>Pichiomycetes</taxon>
        <taxon>Pichiales</taxon>
        <taxon>Pichiaceae</taxon>
        <taxon>Ogataea</taxon>
    </lineage>
</organism>
<proteinExistence type="predicted"/>
<evidence type="ECO:0000313" key="1">
    <source>
        <dbReference type="EMBL" id="KAH3660567.1"/>
    </source>
</evidence>
<comment type="caution">
    <text evidence="1">The sequence shown here is derived from an EMBL/GenBank/DDBJ whole genome shotgun (WGS) entry which is preliminary data.</text>
</comment>
<dbReference type="AlphaFoldDB" id="A0A9P8NWN2"/>
<dbReference type="EMBL" id="JAEUBE010000504">
    <property type="protein sequence ID" value="KAH3660567.1"/>
    <property type="molecule type" value="Genomic_DNA"/>
</dbReference>
<gene>
    <name evidence="1" type="ORF">OGAPHI_007153</name>
</gene>
<evidence type="ECO:0000313" key="2">
    <source>
        <dbReference type="Proteomes" id="UP000769157"/>
    </source>
</evidence>
<dbReference type="GeneID" id="70239117"/>
<dbReference type="RefSeq" id="XP_046058270.1">
    <property type="nucleotide sequence ID" value="XM_046208518.1"/>
</dbReference>